<dbReference type="Gene3D" id="3.90.380.10">
    <property type="entry name" value="Naphthalene 1,2-dioxygenase Alpha Subunit, Chain A, domain 1"/>
    <property type="match status" value="1"/>
</dbReference>
<keyword evidence="7" id="KW-0411">Iron-sulfur</keyword>
<dbReference type="OrthoDB" id="7456916at2"/>
<dbReference type="PRINTS" id="PR00090">
    <property type="entry name" value="RNGDIOXGNASE"/>
</dbReference>
<comment type="similarity">
    <text evidence="1">Belongs to the bacterial ring-hydroxylating dioxygenase alpha subunit family.</text>
</comment>
<feature type="domain" description="Rieske" evidence="9">
    <location>
        <begin position="47"/>
        <end position="147"/>
    </location>
</feature>
<proteinExistence type="inferred from homology"/>
<evidence type="ECO:0000256" key="1">
    <source>
        <dbReference type="ARBA" id="ARBA00008751"/>
    </source>
</evidence>
<dbReference type="InterPro" id="IPR015881">
    <property type="entry name" value="ARHD_Rieske_2Fe_2S"/>
</dbReference>
<evidence type="ECO:0000259" key="9">
    <source>
        <dbReference type="PROSITE" id="PS51296"/>
    </source>
</evidence>
<evidence type="ECO:0000256" key="3">
    <source>
        <dbReference type="ARBA" id="ARBA00022723"/>
    </source>
</evidence>
<dbReference type="InterPro" id="IPR036922">
    <property type="entry name" value="Rieske_2Fe-2S_sf"/>
</dbReference>
<dbReference type="EMBL" id="CP044543">
    <property type="protein sequence ID" value="QFI74079.1"/>
    <property type="molecule type" value="Genomic_DNA"/>
</dbReference>
<dbReference type="CDD" id="cd08879">
    <property type="entry name" value="RHO_alpha_C_AntDO-like"/>
    <property type="match status" value="1"/>
</dbReference>
<sequence>MTTVLERIDGAVVEDKERGLFRCRRDIFTDAEMYELEMQHIFEGNWVFLAHESQIPDNNDYFSAWIGRKPIMITRDKAGELHAMINACAHRGAMLCRRKHGNKGSFTCPFHGWTFSNTGRLLKVKDGKAGDYPASFNTQGSHDLARVPRFESYRGFLFGSLNADVPSLEDHLGGAKAVIDQIVDGAPDGIEVLRGNSSYVYDGNWKLQMENGADGYHVSSVHWNYSATMGHRNYENEGTKTVDANGWSKSVGGVYSFENGHILLWTNLLNPEVRPVFNHKEALEARLGKERAGFIVGQTRNLGIYPNVYLMDQFSTQIRVVRPIGVDKTEVTIYCFAPKGEDAKERAIRIRQYEDFFNVSGMGTPDDLEEFRACQTAYVGAGELWNDLSRGAVHWIDGPDENAKAIGLKPLLSGERSEDEGLFVRQHEFWAKALREAILRNGGETARFKPMQGEAA</sequence>
<dbReference type="Pfam" id="PF00848">
    <property type="entry name" value="Ring_hydroxyl_A"/>
    <property type="match status" value="1"/>
</dbReference>
<evidence type="ECO:0000313" key="10">
    <source>
        <dbReference type="EMBL" id="QFI74079.1"/>
    </source>
</evidence>
<evidence type="ECO:0000256" key="6">
    <source>
        <dbReference type="ARBA" id="ARBA00023004"/>
    </source>
</evidence>
<evidence type="ECO:0000256" key="8">
    <source>
        <dbReference type="ARBA" id="ARBA00023027"/>
    </source>
</evidence>
<dbReference type="RefSeq" id="WP_151646641.1">
    <property type="nucleotide sequence ID" value="NZ_CP044543.1"/>
</dbReference>
<dbReference type="PROSITE" id="PS00570">
    <property type="entry name" value="RING_HYDROXYL_ALPHA"/>
    <property type="match status" value="1"/>
</dbReference>
<dbReference type="PANTHER" id="PTHR43756">
    <property type="entry name" value="CHOLINE MONOOXYGENASE, CHLOROPLASTIC"/>
    <property type="match status" value="1"/>
</dbReference>
<keyword evidence="5" id="KW-0560">Oxidoreductase</keyword>
<keyword evidence="8" id="KW-0520">NAD</keyword>
<protein>
    <submittedName>
        <fullName evidence="10">Rieske 2Fe-2S domain-containing protein</fullName>
    </submittedName>
</protein>
<dbReference type="GO" id="GO:0051537">
    <property type="term" value="F:2 iron, 2 sulfur cluster binding"/>
    <property type="evidence" value="ECO:0007669"/>
    <property type="project" value="UniProtKB-KW"/>
</dbReference>
<dbReference type="Proteomes" id="UP000325641">
    <property type="component" value="Chromosome"/>
</dbReference>
<dbReference type="Gene3D" id="2.102.10.10">
    <property type="entry name" value="Rieske [2Fe-2S] iron-sulphur domain"/>
    <property type="match status" value="1"/>
</dbReference>
<dbReference type="GO" id="GO:0005506">
    <property type="term" value="F:iron ion binding"/>
    <property type="evidence" value="ECO:0007669"/>
    <property type="project" value="InterPro"/>
</dbReference>
<keyword evidence="3" id="KW-0479">Metal-binding</keyword>
<dbReference type="InterPro" id="IPR017941">
    <property type="entry name" value="Rieske_2Fe-2S"/>
</dbReference>
<name>A0A5P6P6W8_9BRAD</name>
<gene>
    <name evidence="10" type="ORF">F8237_17735</name>
</gene>
<dbReference type="SUPFAM" id="SSF50022">
    <property type="entry name" value="ISP domain"/>
    <property type="match status" value="1"/>
</dbReference>
<evidence type="ECO:0000256" key="5">
    <source>
        <dbReference type="ARBA" id="ARBA00023002"/>
    </source>
</evidence>
<evidence type="ECO:0000256" key="4">
    <source>
        <dbReference type="ARBA" id="ARBA00022964"/>
    </source>
</evidence>
<reference evidence="11" key="1">
    <citation type="submission" date="2019-10" db="EMBL/GenBank/DDBJ databases">
        <title>Complete Genome Sequence of Bradyrhizobium betae type strain PL7HG1T.</title>
        <authorList>
            <person name="Bromfield E.S.P."/>
            <person name="Cloutier S."/>
        </authorList>
    </citation>
    <scope>NUCLEOTIDE SEQUENCE [LARGE SCALE GENOMIC DNA]</scope>
    <source>
        <strain evidence="11">PL7HG1</strain>
    </source>
</reference>
<dbReference type="AlphaFoldDB" id="A0A5P6P6W8"/>
<dbReference type="PANTHER" id="PTHR43756:SF1">
    <property type="entry name" value="3-PHENYLPROPIONATE_CINNAMIC ACID DIOXYGENASE SUBUNIT ALPHA"/>
    <property type="match status" value="1"/>
</dbReference>
<dbReference type="InterPro" id="IPR015879">
    <property type="entry name" value="Ring_hydroxy_dOase_asu_C_dom"/>
</dbReference>
<dbReference type="PROSITE" id="PS51296">
    <property type="entry name" value="RIESKE"/>
    <property type="match status" value="1"/>
</dbReference>
<organism evidence="10 11">
    <name type="scientific">Bradyrhizobium betae</name>
    <dbReference type="NCBI Taxonomy" id="244734"/>
    <lineage>
        <taxon>Bacteria</taxon>
        <taxon>Pseudomonadati</taxon>
        <taxon>Pseudomonadota</taxon>
        <taxon>Alphaproteobacteria</taxon>
        <taxon>Hyphomicrobiales</taxon>
        <taxon>Nitrobacteraceae</taxon>
        <taxon>Bradyrhizobium</taxon>
    </lineage>
</organism>
<keyword evidence="4" id="KW-0223">Dioxygenase</keyword>
<accession>A0A5P6P6W8</accession>
<evidence type="ECO:0000256" key="7">
    <source>
        <dbReference type="ARBA" id="ARBA00023014"/>
    </source>
</evidence>
<dbReference type="Pfam" id="PF00355">
    <property type="entry name" value="Rieske"/>
    <property type="match status" value="1"/>
</dbReference>
<dbReference type="InterPro" id="IPR001663">
    <property type="entry name" value="Rng_hydr_dOase-A"/>
</dbReference>
<keyword evidence="2" id="KW-0001">2Fe-2S</keyword>
<dbReference type="KEGG" id="bbet:F8237_17735"/>
<evidence type="ECO:0000313" key="11">
    <source>
        <dbReference type="Proteomes" id="UP000325641"/>
    </source>
</evidence>
<dbReference type="SUPFAM" id="SSF55961">
    <property type="entry name" value="Bet v1-like"/>
    <property type="match status" value="1"/>
</dbReference>
<keyword evidence="6" id="KW-0408">Iron</keyword>
<evidence type="ECO:0000256" key="2">
    <source>
        <dbReference type="ARBA" id="ARBA00022714"/>
    </source>
</evidence>
<dbReference type="GO" id="GO:0051213">
    <property type="term" value="F:dioxygenase activity"/>
    <property type="evidence" value="ECO:0007669"/>
    <property type="project" value="UniProtKB-KW"/>
</dbReference>